<name>A0A1I6H1X1_9FLAO</name>
<evidence type="ECO:0008006" key="3">
    <source>
        <dbReference type="Google" id="ProtNLM"/>
    </source>
</evidence>
<dbReference type="STRING" id="400055.SAMN04490243_2089"/>
<accession>A0A1I6H1X1</accession>
<dbReference type="Gene3D" id="3.40.50.11350">
    <property type="match status" value="1"/>
</dbReference>
<dbReference type="EMBL" id="FOYQ01000002">
    <property type="protein sequence ID" value="SFR48408.1"/>
    <property type="molecule type" value="Genomic_DNA"/>
</dbReference>
<reference evidence="1 2" key="1">
    <citation type="submission" date="2016-10" db="EMBL/GenBank/DDBJ databases">
        <authorList>
            <person name="de Groot N.N."/>
        </authorList>
    </citation>
    <scope>NUCLEOTIDE SEQUENCE [LARGE SCALE GENOMIC DNA]</scope>
    <source>
        <strain evidence="1 2">DSM 21019</strain>
    </source>
</reference>
<protein>
    <recommendedName>
        <fullName evidence="3">Nodulation protein Z (NodZ)</fullName>
    </recommendedName>
</protein>
<organism evidence="1 2">
    <name type="scientific">Robiginitalea myxolifaciens</name>
    <dbReference type="NCBI Taxonomy" id="400055"/>
    <lineage>
        <taxon>Bacteria</taxon>
        <taxon>Pseudomonadati</taxon>
        <taxon>Bacteroidota</taxon>
        <taxon>Flavobacteriia</taxon>
        <taxon>Flavobacteriales</taxon>
        <taxon>Flavobacteriaceae</taxon>
        <taxon>Robiginitalea</taxon>
    </lineage>
</organism>
<gene>
    <name evidence="1" type="ORF">SAMN04490243_2089</name>
</gene>
<sequence length="308" mass="34725">MIFLQPLGGLCNRLRTLDSVIDLCEKYNRELTVFWVNNAALTAPFDELFELKDTRGVTINLIDAPVGFPDLYRSPGNLLKNYLKGRKLTGNQSQLLKTVKAIPESRIIWKDDLQKLYDSGSFVNSHSVDEMDARLYPLVQEDVERLFQGNAGENVYITSCYRLSPVLDAYKKFEPTAELKERIDKTTSSFTRTIGLHIRKSDHETSKKFSTTEKFVGVIEKEIANDSQTTFFISTDDEATKTDLIDKYGDRIRFNAVSSYERDSPEAVKDAVVDLYCLAATSRLYGSHHSSFSQVAAIIGGIQATTVM</sequence>
<proteinExistence type="predicted"/>
<dbReference type="Proteomes" id="UP000199534">
    <property type="component" value="Unassembled WGS sequence"/>
</dbReference>
<evidence type="ECO:0000313" key="2">
    <source>
        <dbReference type="Proteomes" id="UP000199534"/>
    </source>
</evidence>
<keyword evidence="2" id="KW-1185">Reference proteome</keyword>
<evidence type="ECO:0000313" key="1">
    <source>
        <dbReference type="EMBL" id="SFR48408.1"/>
    </source>
</evidence>
<dbReference type="RefSeq" id="WP_092982534.1">
    <property type="nucleotide sequence ID" value="NZ_FOYQ01000002.1"/>
</dbReference>
<dbReference type="AlphaFoldDB" id="A0A1I6H1X1"/>
<dbReference type="OrthoDB" id="1432594at2"/>